<name>A0A5J6TK09_9CAUD</name>
<dbReference type="GeneID" id="80019387"/>
<accession>A0A5J6TK09</accession>
<dbReference type="InterPro" id="IPR038026">
    <property type="entry name" value="MtlR-like_sf"/>
</dbReference>
<evidence type="ECO:0000313" key="1">
    <source>
        <dbReference type="EMBL" id="QFG10079.1"/>
    </source>
</evidence>
<dbReference type="KEGG" id="vg:80019387"/>
<reference evidence="1 2" key="1">
    <citation type="submission" date="2019-07" db="EMBL/GenBank/DDBJ databases">
        <authorList>
            <person name="Widmer J."/>
            <person name="Andre W."/>
            <person name="Castro A."/>
            <person name="Cintron J."/>
            <person name="Cintron J."/>
            <person name="Elliott S."/>
            <person name="Harel H."/>
            <person name="Hasan D."/>
            <person name="Page A."/>
            <person name="Santana M."/>
            <person name="Slobasky M."/>
            <person name="Stevens T."/>
            <person name="Vilcin V."/>
            <person name="Whitaker K."/>
            <person name="Yelvington M."/>
            <person name="Wiersma-Koch H."/>
            <person name="Douthitt C."/>
            <person name="D'Elia T."/>
            <person name="Garlena R.A."/>
            <person name="Russell D.A."/>
            <person name="Pope W.H."/>
            <person name="Jacobs-Sera D."/>
            <person name="Hatfull G.F."/>
        </authorList>
    </citation>
    <scope>NUCLEOTIDE SEQUENCE [LARGE SCALE GENOMIC DNA]</scope>
</reference>
<dbReference type="EMBL" id="MN234184">
    <property type="protein sequence ID" value="QFG10079.1"/>
    <property type="molecule type" value="Genomic_DNA"/>
</dbReference>
<dbReference type="SUPFAM" id="SSF158668">
    <property type="entry name" value="MtlR-like"/>
    <property type="match status" value="1"/>
</dbReference>
<proteinExistence type="predicted"/>
<dbReference type="Gene3D" id="1.20.120.330">
    <property type="entry name" value="Nucleotidyltransferases domain 2"/>
    <property type="match status" value="1"/>
</dbReference>
<keyword evidence="2" id="KW-1185">Reference proteome</keyword>
<evidence type="ECO:0000313" key="2">
    <source>
        <dbReference type="Proteomes" id="UP000326087"/>
    </source>
</evidence>
<dbReference type="RefSeq" id="YP_010754788.1">
    <property type="nucleotide sequence ID" value="NC_073463.1"/>
</dbReference>
<sequence length="195" mass="22284">MVEVLLRGHLWLENAVIDLITVEVKNPEPLKMDRMTFANKVNLAEALGLLGPGEASTLRAFNKIRNRLAHDLHGEPTLDDLSRIEQGLSGLQRKLADSLCRADDFQKRPADPDHMIRLSTMILALLADIEWHRQQHKYWKENRAEIDAFGVVAAILKRYGRTPQTWDEWCAERNIPKPPSPEGVSFRARDMNISE</sequence>
<dbReference type="Proteomes" id="UP000326087">
    <property type="component" value="Segment"/>
</dbReference>
<organism evidence="1 2">
    <name type="scientific">Mycobacterium phage IdentityCrisis</name>
    <dbReference type="NCBI Taxonomy" id="2599866"/>
    <lineage>
        <taxon>Viruses</taxon>
        <taxon>Duplodnaviria</taxon>
        <taxon>Heunggongvirae</taxon>
        <taxon>Uroviricota</taxon>
        <taxon>Caudoviricetes</taxon>
        <taxon>Identitycrisisvirus</taxon>
        <taxon>Identitycrisisvirus identitycrisis</taxon>
    </lineage>
</organism>
<protein>
    <submittedName>
        <fullName evidence="1">Uncharacterized protein</fullName>
    </submittedName>
</protein>
<gene>
    <name evidence="1" type="primary">60</name>
    <name evidence="1" type="ORF">SEA_IDENTITYCRISIS_60</name>
</gene>